<gene>
    <name evidence="1" type="ORF">ACFODV_05570</name>
</gene>
<protein>
    <submittedName>
        <fullName evidence="1">Uncharacterized protein</fullName>
    </submittedName>
</protein>
<keyword evidence="2" id="KW-1185">Reference proteome</keyword>
<name>A0ABV7B4V0_9GAMM</name>
<comment type="caution">
    <text evidence="1">The sequence shown here is derived from an EMBL/GenBank/DDBJ whole genome shotgun (WGS) entry which is preliminary data.</text>
</comment>
<dbReference type="RefSeq" id="WP_379755901.1">
    <property type="nucleotide sequence ID" value="NZ_JBHRSQ010000008.1"/>
</dbReference>
<dbReference type="Proteomes" id="UP001595386">
    <property type="component" value="Unassembled WGS sequence"/>
</dbReference>
<organism evidence="1 2">
    <name type="scientific">Halomonas tibetensis</name>
    <dbReference type="NCBI Taxonomy" id="2259590"/>
    <lineage>
        <taxon>Bacteria</taxon>
        <taxon>Pseudomonadati</taxon>
        <taxon>Pseudomonadota</taxon>
        <taxon>Gammaproteobacteria</taxon>
        <taxon>Oceanospirillales</taxon>
        <taxon>Halomonadaceae</taxon>
        <taxon>Halomonas</taxon>
    </lineage>
</organism>
<dbReference type="EMBL" id="JBHRSQ010000008">
    <property type="protein sequence ID" value="MFC2991494.1"/>
    <property type="molecule type" value="Genomic_DNA"/>
</dbReference>
<sequence>MNTAHMSTERPKAYYTAVFLQVSFRAIKQSMAGKASDGLPCWLDTRMLGMLARELKACVDQTPHPTAAHEALETASEECDQLLARCPGDLDSTLCHRQLDAILEALKRAIEALTNAPAPADESRWQSASRYLVQGWKRLS</sequence>
<reference evidence="2" key="1">
    <citation type="journal article" date="2019" name="Int. J. Syst. Evol. Microbiol.">
        <title>The Global Catalogue of Microorganisms (GCM) 10K type strain sequencing project: providing services to taxonomists for standard genome sequencing and annotation.</title>
        <authorList>
            <consortium name="The Broad Institute Genomics Platform"/>
            <consortium name="The Broad Institute Genome Sequencing Center for Infectious Disease"/>
            <person name="Wu L."/>
            <person name="Ma J."/>
        </authorList>
    </citation>
    <scope>NUCLEOTIDE SEQUENCE [LARGE SCALE GENOMIC DNA]</scope>
    <source>
        <strain evidence="2">KCTC 52660</strain>
    </source>
</reference>
<evidence type="ECO:0000313" key="1">
    <source>
        <dbReference type="EMBL" id="MFC2991494.1"/>
    </source>
</evidence>
<evidence type="ECO:0000313" key="2">
    <source>
        <dbReference type="Proteomes" id="UP001595386"/>
    </source>
</evidence>
<proteinExistence type="predicted"/>
<accession>A0ABV7B4V0</accession>